<dbReference type="GO" id="GO:0009435">
    <property type="term" value="P:NAD+ biosynthetic process"/>
    <property type="evidence" value="ECO:0007669"/>
    <property type="project" value="InterPro"/>
</dbReference>
<dbReference type="PIRSF" id="PIRSF005943">
    <property type="entry name" value="NMPRT"/>
    <property type="match status" value="1"/>
</dbReference>
<evidence type="ECO:0000256" key="7">
    <source>
        <dbReference type="ARBA" id="ARBA00035036"/>
    </source>
</evidence>
<accession>A0A0K6H5V5</accession>
<dbReference type="OrthoDB" id="394882at2"/>
<dbReference type="EMBL" id="CYHA01000007">
    <property type="protein sequence ID" value="CUA86090.1"/>
    <property type="molecule type" value="Genomic_DNA"/>
</dbReference>
<dbReference type="InterPro" id="IPR041529">
    <property type="entry name" value="DUF5598"/>
</dbReference>
<evidence type="ECO:0000256" key="4">
    <source>
        <dbReference type="ARBA" id="ARBA00022679"/>
    </source>
</evidence>
<dbReference type="InterPro" id="IPR041525">
    <property type="entry name" value="N/Namide_PRibTrfase"/>
</dbReference>
<reference evidence="13" key="1">
    <citation type="submission" date="2015-08" db="EMBL/GenBank/DDBJ databases">
        <authorList>
            <person name="Varghese N."/>
        </authorList>
    </citation>
    <scope>NUCLEOTIDE SEQUENCE [LARGE SCALE GENOMIC DNA]</scope>
    <source>
        <strain evidence="13">DSM 17901</strain>
    </source>
</reference>
<comment type="similarity">
    <text evidence="1">Belongs to the NAPRTase family.</text>
</comment>
<evidence type="ECO:0000256" key="1">
    <source>
        <dbReference type="ARBA" id="ARBA00010897"/>
    </source>
</evidence>
<dbReference type="PANTHER" id="PTHR43816:SF1">
    <property type="entry name" value="NICOTINAMIDE PHOSPHORIBOSYLTRANSFERASE"/>
    <property type="match status" value="1"/>
</dbReference>
<dbReference type="Pfam" id="PF18127">
    <property type="entry name" value="NAMPT_N"/>
    <property type="match status" value="1"/>
</dbReference>
<keyword evidence="13" id="KW-1185">Reference proteome</keyword>
<protein>
    <recommendedName>
        <fullName evidence="7">Nicotinamide phosphoribosyltransferase</fullName>
        <ecNumber evidence="6">2.4.2.12</ecNumber>
    </recommendedName>
</protein>
<dbReference type="EC" id="2.4.2.12" evidence="6"/>
<organism evidence="12 13">
    <name type="scientific">Gulbenkiania indica</name>
    <dbReference type="NCBI Taxonomy" id="375574"/>
    <lineage>
        <taxon>Bacteria</taxon>
        <taxon>Pseudomonadati</taxon>
        <taxon>Pseudomonadota</taxon>
        <taxon>Betaproteobacteria</taxon>
        <taxon>Neisseriales</taxon>
        <taxon>Chromobacteriaceae</taxon>
        <taxon>Gulbenkiania</taxon>
    </lineage>
</organism>
<comment type="catalytic activity">
    <reaction evidence="8">
        <text>beta-nicotinamide D-ribonucleotide + diphosphate = 5-phospho-alpha-D-ribose 1-diphosphate + nicotinamide + H(+)</text>
        <dbReference type="Rhea" id="RHEA:16149"/>
        <dbReference type="ChEBI" id="CHEBI:14649"/>
        <dbReference type="ChEBI" id="CHEBI:15378"/>
        <dbReference type="ChEBI" id="CHEBI:17154"/>
        <dbReference type="ChEBI" id="CHEBI:33019"/>
        <dbReference type="ChEBI" id="CHEBI:58017"/>
        <dbReference type="EC" id="2.4.2.12"/>
    </reaction>
    <physiologicalReaction direction="right-to-left" evidence="8">
        <dbReference type="Rhea" id="RHEA:16151"/>
    </physiologicalReaction>
</comment>
<keyword evidence="4 12" id="KW-0808">Transferase</keyword>
<feature type="binding site" evidence="9">
    <location>
        <position position="375"/>
    </location>
    <ligand>
        <name>beta-nicotinamide D-ribonucleotide</name>
        <dbReference type="ChEBI" id="CHEBI:14649"/>
    </ligand>
</feature>
<feature type="binding site" evidence="9">
    <location>
        <begin position="336"/>
        <end position="337"/>
    </location>
    <ligand>
        <name>beta-nicotinamide D-ribonucleotide</name>
        <dbReference type="ChEBI" id="CHEBI:14649"/>
    </ligand>
</feature>
<sequence length="470" mass="51221">MSLLSLRNPLLVIDSYKASHYLQYPPDADGLFAYVEARGGSGEHDRTVFFGLQALLGEYLSTPITDAMIDEAGALLTAHGEPFNEAGWRKVVREHAGHLPLTIRAVPEGSVVPVRNALVTVECTDPDLYWLVTYIETWLLRLWYPVTVATRSWHLRGLIARYLAETADDASGLPFKLHDFGARGVSSGESAALGGLGHLVNFQGTDTVEALLAARYYYDTPMAGFSIPAAEHSTMTAWGRENEEAAYRHMLQRFGQPGGIFACVSDSYDLWHALALWGGPLREAVKASGATLVIRPDSGDPVEVVGHACRVLADHFGTTVNRRGYHVLNTVRLIQGDGISPASIEAILARLKADGFSADNIAFGMGGGLLQQLNRDTAGFAMKCSAVRRQERWHDIYKSPVTDPGKASRKGRLTTLHKGGAWQTVRLEEAAALQAEGWQEALRPVYVHGRLCVRDTLEVIRARAAAAHGA</sequence>
<evidence type="ECO:0000256" key="6">
    <source>
        <dbReference type="ARBA" id="ARBA00035024"/>
    </source>
</evidence>
<proteinExistence type="inferred from homology"/>
<dbReference type="InterPro" id="IPR013785">
    <property type="entry name" value="Aldolase_TIM"/>
</dbReference>
<keyword evidence="3 12" id="KW-0328">Glycosyltransferase</keyword>
<dbReference type="STRING" id="375574.GCA_001418035_02349"/>
<feature type="domain" description="Nicotinate/nicotinamide phosphoribosyltransferase" evidence="10">
    <location>
        <begin position="175"/>
        <end position="415"/>
    </location>
</feature>
<evidence type="ECO:0000259" key="11">
    <source>
        <dbReference type="Pfam" id="PF18127"/>
    </source>
</evidence>
<evidence type="ECO:0000256" key="8">
    <source>
        <dbReference type="ARBA" id="ARBA00047835"/>
    </source>
</evidence>
<dbReference type="InterPro" id="IPR036068">
    <property type="entry name" value="Nicotinate_pribotase-like_C"/>
</dbReference>
<evidence type="ECO:0000313" key="12">
    <source>
        <dbReference type="EMBL" id="CUA86090.1"/>
    </source>
</evidence>
<gene>
    <name evidence="12" type="ORF">Ga0061063_2573</name>
</gene>
<dbReference type="Gene3D" id="3.20.20.70">
    <property type="entry name" value="Aldolase class I"/>
    <property type="match status" value="1"/>
</dbReference>
<feature type="domain" description="Nicotinamide phosphoribosyltransferase N-terminal" evidence="11">
    <location>
        <begin position="10"/>
        <end position="103"/>
    </location>
</feature>
<dbReference type="InterPro" id="IPR016471">
    <property type="entry name" value="Nicotinamide_PRibTrfase"/>
</dbReference>
<dbReference type="CDD" id="cd01569">
    <property type="entry name" value="PBEF_like"/>
    <property type="match status" value="1"/>
</dbReference>
<dbReference type="PANTHER" id="PTHR43816">
    <property type="entry name" value="NICOTINAMIDE PHOSPHORIBOSYLTRANSFERASE"/>
    <property type="match status" value="1"/>
</dbReference>
<evidence type="ECO:0000256" key="5">
    <source>
        <dbReference type="ARBA" id="ARBA00035007"/>
    </source>
</evidence>
<dbReference type="GO" id="GO:0047280">
    <property type="term" value="F:nicotinamide phosphoribosyltransferase activity"/>
    <property type="evidence" value="ECO:0007669"/>
    <property type="project" value="UniProtKB-EC"/>
</dbReference>
<evidence type="ECO:0000256" key="2">
    <source>
        <dbReference type="ARBA" id="ARBA00022642"/>
    </source>
</evidence>
<feature type="binding site" evidence="9">
    <location>
        <begin position="295"/>
        <end position="297"/>
    </location>
    <ligand>
        <name>beta-nicotinamide D-ribonucleotide</name>
        <dbReference type="ChEBI" id="CHEBI:14649"/>
    </ligand>
</feature>
<name>A0A0K6H5V5_9NEIS</name>
<dbReference type="Proteomes" id="UP000243535">
    <property type="component" value="Unassembled WGS sequence"/>
</dbReference>
<evidence type="ECO:0000313" key="13">
    <source>
        <dbReference type="Proteomes" id="UP000243535"/>
    </source>
</evidence>
<dbReference type="Pfam" id="PF04095">
    <property type="entry name" value="NAPRTase"/>
    <property type="match status" value="1"/>
</dbReference>
<evidence type="ECO:0000256" key="3">
    <source>
        <dbReference type="ARBA" id="ARBA00022676"/>
    </source>
</evidence>
<feature type="binding site" evidence="9">
    <location>
        <position position="183"/>
    </location>
    <ligand>
        <name>diphosphate</name>
        <dbReference type="ChEBI" id="CHEBI:33019"/>
    </ligand>
</feature>
<evidence type="ECO:0000259" key="10">
    <source>
        <dbReference type="Pfam" id="PF04095"/>
    </source>
</evidence>
<feature type="binding site" evidence="9">
    <location>
        <position position="295"/>
    </location>
    <ligand>
        <name>diphosphate</name>
        <dbReference type="ChEBI" id="CHEBI:33019"/>
    </ligand>
</feature>
<feature type="binding site" evidence="9">
    <location>
        <position position="367"/>
    </location>
    <ligand>
        <name>beta-nicotinamide D-ribonucleotide</name>
        <dbReference type="ChEBI" id="CHEBI:14649"/>
    </ligand>
</feature>
<evidence type="ECO:0000256" key="9">
    <source>
        <dbReference type="PIRSR" id="PIRSR005943-1"/>
    </source>
</evidence>
<dbReference type="AlphaFoldDB" id="A0A0K6H5V5"/>
<dbReference type="NCBIfam" id="NF006629">
    <property type="entry name" value="PRK09198.1"/>
    <property type="match status" value="1"/>
</dbReference>
<comment type="pathway">
    <text evidence="5">Cofactor biosynthesis; NAD(+) biosynthesis; nicotinamide D-ribonucleotide from 5-phospho-alpha-D-ribose 1-diphosphate and nicotinamide: step 1/1.</text>
</comment>
<dbReference type="RefSeq" id="WP_054285348.1">
    <property type="nucleotide sequence ID" value="NZ_CYHA01000007.1"/>
</dbReference>
<feature type="binding site" evidence="9">
    <location>
        <position position="206"/>
    </location>
    <ligand>
        <name>beta-nicotinamide D-ribonucleotide</name>
        <dbReference type="ChEBI" id="CHEBI:14649"/>
    </ligand>
</feature>
<keyword evidence="2" id="KW-0662">Pyridine nucleotide biosynthesis</keyword>
<feature type="binding site" evidence="9">
    <location>
        <position position="232"/>
    </location>
    <ligand>
        <name>diphosphate</name>
        <dbReference type="ChEBI" id="CHEBI:33019"/>
    </ligand>
</feature>
<dbReference type="SUPFAM" id="SSF51690">
    <property type="entry name" value="Nicotinate/Quinolinate PRTase C-terminal domain-like"/>
    <property type="match status" value="1"/>
</dbReference>